<reference evidence="2 3" key="1">
    <citation type="submission" date="2024-08" db="EMBL/GenBank/DDBJ databases">
        <title>Gnathostoma spinigerum genome.</title>
        <authorList>
            <person name="Gonzalez-Bertolin B."/>
            <person name="Monzon S."/>
            <person name="Zaballos A."/>
            <person name="Jimenez P."/>
            <person name="Dekumyoy P."/>
            <person name="Varona S."/>
            <person name="Cuesta I."/>
            <person name="Sumanam S."/>
            <person name="Adisakwattana P."/>
            <person name="Gasser R.B."/>
            <person name="Hernandez-Gonzalez A."/>
            <person name="Young N.D."/>
            <person name="Perteguer M.J."/>
        </authorList>
    </citation>
    <scope>NUCLEOTIDE SEQUENCE [LARGE SCALE GENOMIC DNA]</scope>
    <source>
        <strain evidence="2">AL3</strain>
        <tissue evidence="2">Liver</tissue>
    </source>
</reference>
<keyword evidence="1" id="KW-1133">Transmembrane helix</keyword>
<comment type="caution">
    <text evidence="2">The sequence shown here is derived from an EMBL/GenBank/DDBJ whole genome shotgun (WGS) entry which is preliminary data.</text>
</comment>
<gene>
    <name evidence="2" type="ORF">AB6A40_005961</name>
</gene>
<dbReference type="EMBL" id="JBGFUD010003992">
    <property type="protein sequence ID" value="MFH4979252.1"/>
    <property type="molecule type" value="Genomic_DNA"/>
</dbReference>
<evidence type="ECO:0000313" key="3">
    <source>
        <dbReference type="Proteomes" id="UP001608902"/>
    </source>
</evidence>
<keyword evidence="1" id="KW-0472">Membrane</keyword>
<proteinExistence type="predicted"/>
<dbReference type="AlphaFoldDB" id="A0ABD6ERS7"/>
<name>A0ABD6ERS7_9BILA</name>
<protein>
    <submittedName>
        <fullName evidence="2">Uncharacterized protein</fullName>
    </submittedName>
</protein>
<feature type="transmembrane region" description="Helical" evidence="1">
    <location>
        <begin position="149"/>
        <end position="170"/>
    </location>
</feature>
<dbReference type="Proteomes" id="UP001608902">
    <property type="component" value="Unassembled WGS sequence"/>
</dbReference>
<sequence>MLNIDSNTSGAVYDVRTGKLIQNKNDSALSLVNSMLHLDGDSKLKSPFVQQQFLHDISSLSTSKLMVEEVSDTSGTGGSFEYDLQLNEIQGTKRCEDSVVSSETDRFNYEIAETECLTMEESSENSHEINQSLPTITADEMERIQLMNFYLFMFASFLVILFAGLTHAVFANE</sequence>
<keyword evidence="1" id="KW-0812">Transmembrane</keyword>
<organism evidence="2 3">
    <name type="scientific">Gnathostoma spinigerum</name>
    <dbReference type="NCBI Taxonomy" id="75299"/>
    <lineage>
        <taxon>Eukaryota</taxon>
        <taxon>Metazoa</taxon>
        <taxon>Ecdysozoa</taxon>
        <taxon>Nematoda</taxon>
        <taxon>Chromadorea</taxon>
        <taxon>Rhabditida</taxon>
        <taxon>Spirurina</taxon>
        <taxon>Gnathostomatomorpha</taxon>
        <taxon>Gnathostomatoidea</taxon>
        <taxon>Gnathostomatidae</taxon>
        <taxon>Gnathostoma</taxon>
    </lineage>
</organism>
<evidence type="ECO:0000313" key="2">
    <source>
        <dbReference type="EMBL" id="MFH4979252.1"/>
    </source>
</evidence>
<accession>A0ABD6ERS7</accession>
<evidence type="ECO:0000256" key="1">
    <source>
        <dbReference type="SAM" id="Phobius"/>
    </source>
</evidence>
<keyword evidence="3" id="KW-1185">Reference proteome</keyword>